<evidence type="ECO:0000313" key="3">
    <source>
        <dbReference type="Proteomes" id="UP000518300"/>
    </source>
</evidence>
<protein>
    <submittedName>
        <fullName evidence="2">Uncharacterized protein</fullName>
    </submittedName>
</protein>
<reference evidence="2 3" key="1">
    <citation type="submission" date="2020-04" db="EMBL/GenBank/DDBJ databases">
        <title>Draft genome of Pyxidicoccus fallax type strain.</title>
        <authorList>
            <person name="Whitworth D.E."/>
        </authorList>
    </citation>
    <scope>NUCLEOTIDE SEQUENCE [LARGE SCALE GENOMIC DNA]</scope>
    <source>
        <strain evidence="2 3">DSM 14698</strain>
    </source>
</reference>
<feature type="region of interest" description="Disordered" evidence="1">
    <location>
        <begin position="1"/>
        <end position="167"/>
    </location>
</feature>
<evidence type="ECO:0000313" key="2">
    <source>
        <dbReference type="EMBL" id="NMO18591.1"/>
    </source>
</evidence>
<organism evidence="2 3">
    <name type="scientific">Pyxidicoccus fallax</name>
    <dbReference type="NCBI Taxonomy" id="394095"/>
    <lineage>
        <taxon>Bacteria</taxon>
        <taxon>Pseudomonadati</taxon>
        <taxon>Myxococcota</taxon>
        <taxon>Myxococcia</taxon>
        <taxon>Myxococcales</taxon>
        <taxon>Cystobacterineae</taxon>
        <taxon>Myxococcaceae</taxon>
        <taxon>Pyxidicoccus</taxon>
    </lineage>
</organism>
<feature type="compositionally biased region" description="Low complexity" evidence="1">
    <location>
        <begin position="119"/>
        <end position="160"/>
    </location>
</feature>
<dbReference type="RefSeq" id="WP_169347855.1">
    <property type="nucleotide sequence ID" value="NZ_JABBJJ010000143.1"/>
</dbReference>
<proteinExistence type="predicted"/>
<dbReference type="Proteomes" id="UP000518300">
    <property type="component" value="Unassembled WGS sequence"/>
</dbReference>
<keyword evidence="3" id="KW-1185">Reference proteome</keyword>
<dbReference type="AlphaFoldDB" id="A0A848LLK3"/>
<sequence length="167" mass="16868">MSFEARPPTDADAPPQQAPAELATTVLTPSDTGAVSKRAPGKSGPSTTRRRTAAKRKPEAKTPPSAKKAARKATPGQGIRKRAGTAAAKKSGGWKAGPSVAGRKPSAAQKTNTKKTPARKAASAPKRAAGRVTGRTAGTPTRTGKGTRTGSARTTGARPGARGGGRR</sequence>
<feature type="compositionally biased region" description="Low complexity" evidence="1">
    <location>
        <begin position="1"/>
        <end position="24"/>
    </location>
</feature>
<evidence type="ECO:0000256" key="1">
    <source>
        <dbReference type="SAM" id="MobiDB-lite"/>
    </source>
</evidence>
<gene>
    <name evidence="2" type="ORF">HG543_27555</name>
</gene>
<dbReference type="EMBL" id="JABBJJ010000143">
    <property type="protein sequence ID" value="NMO18591.1"/>
    <property type="molecule type" value="Genomic_DNA"/>
</dbReference>
<feature type="compositionally biased region" description="Low complexity" evidence="1">
    <location>
        <begin position="84"/>
        <end position="97"/>
    </location>
</feature>
<name>A0A848LLK3_9BACT</name>
<comment type="caution">
    <text evidence="2">The sequence shown here is derived from an EMBL/GenBank/DDBJ whole genome shotgun (WGS) entry which is preliminary data.</text>
</comment>
<accession>A0A848LLK3</accession>